<dbReference type="Pfam" id="PF13714">
    <property type="entry name" value="PEP_mutase"/>
    <property type="match status" value="1"/>
</dbReference>
<dbReference type="SUPFAM" id="SSF51621">
    <property type="entry name" value="Phosphoenolpyruvate/pyruvate domain"/>
    <property type="match status" value="1"/>
</dbReference>
<proteinExistence type="predicted"/>
<dbReference type="InterPro" id="IPR040442">
    <property type="entry name" value="Pyrv_kinase-like_dom_sf"/>
</dbReference>
<dbReference type="InterPro" id="IPR039556">
    <property type="entry name" value="ICL/PEPM"/>
</dbReference>
<dbReference type="EMBL" id="NVUS01000007">
    <property type="protein sequence ID" value="PCJ01619.1"/>
    <property type="molecule type" value="Genomic_DNA"/>
</dbReference>
<dbReference type="AlphaFoldDB" id="A0A2A4Z376"/>
<organism evidence="1">
    <name type="scientific">OCS116 cluster bacterium</name>
    <dbReference type="NCBI Taxonomy" id="2030921"/>
    <lineage>
        <taxon>Bacteria</taxon>
        <taxon>Pseudomonadati</taxon>
        <taxon>Pseudomonadota</taxon>
        <taxon>Alphaproteobacteria</taxon>
        <taxon>OCS116 cluster</taxon>
    </lineage>
</organism>
<gene>
    <name evidence="1" type="ORF">COB13_07085</name>
</gene>
<protein>
    <submittedName>
        <fullName evidence="1">Carboxyvinyl-carboxyphosphonate phosphorylmutase</fullName>
    </submittedName>
</protein>
<dbReference type="GO" id="GO:0003824">
    <property type="term" value="F:catalytic activity"/>
    <property type="evidence" value="ECO:0007669"/>
    <property type="project" value="InterPro"/>
</dbReference>
<dbReference type="PANTHER" id="PTHR42905:SF16">
    <property type="entry name" value="CARBOXYPHOSPHONOENOLPYRUVATE PHOSPHONOMUTASE-LIKE PROTEIN (AFU_ORTHOLOGUE AFUA_5G07230)"/>
    <property type="match status" value="1"/>
</dbReference>
<name>A0A2A4Z376_9PROT</name>
<reference evidence="1" key="2">
    <citation type="journal article" date="2018" name="ISME J.">
        <title>A dynamic microbial community with high functional redundancy inhabits the cold, oxic subseafloor aquifer.</title>
        <authorList>
            <person name="Tully B.J."/>
            <person name="Wheat C.G."/>
            <person name="Glazer B.T."/>
            <person name="Huber J.A."/>
        </authorList>
    </citation>
    <scope>NUCLEOTIDE SEQUENCE</scope>
    <source>
        <strain evidence="1">NORP83</strain>
    </source>
</reference>
<reference key="1">
    <citation type="submission" date="2017-08" db="EMBL/GenBank/DDBJ databases">
        <title>A dynamic microbial community with high functional redundancy inhabits the cold, oxic subseafloor aquifer.</title>
        <authorList>
            <person name="Tully B.J."/>
            <person name="Wheat C.G."/>
            <person name="Glazer B.T."/>
            <person name="Huber J.A."/>
        </authorList>
    </citation>
    <scope>NUCLEOTIDE SEQUENCE [LARGE SCALE GENOMIC DNA]</scope>
</reference>
<accession>A0A2A4Z376</accession>
<sequence>MSIFNEFLVLGNVWDVSSGLSCQKLGFKAIGTSSAAVAASLGFEDGEDMPFADLLAVVASIRARVDLPLTVDIEGGYARDADGIIGNVKALVDLGVVGINIEDSVVEAGVRRMLPANDFGRIIGDIKAEIGDEMFLNARTDAYIMGLDVPFEPTVERIKHYKAAGADGVFVPCITDIAEIKRLVDISELPLNVMCMPDLPDFADLKKVGVKRISMGPFAYNMMINYFERKLSKVIADQSFKAMFG</sequence>
<evidence type="ECO:0000313" key="1">
    <source>
        <dbReference type="EMBL" id="PCJ01619.1"/>
    </source>
</evidence>
<dbReference type="InterPro" id="IPR015813">
    <property type="entry name" value="Pyrv/PenolPyrv_kinase-like_dom"/>
</dbReference>
<dbReference type="CDD" id="cd00377">
    <property type="entry name" value="ICL_PEPM"/>
    <property type="match status" value="1"/>
</dbReference>
<dbReference type="Gene3D" id="3.20.20.60">
    <property type="entry name" value="Phosphoenolpyruvate-binding domains"/>
    <property type="match status" value="1"/>
</dbReference>
<dbReference type="PANTHER" id="PTHR42905">
    <property type="entry name" value="PHOSPHOENOLPYRUVATE CARBOXYLASE"/>
    <property type="match status" value="1"/>
</dbReference>
<comment type="caution">
    <text evidence="1">The sequence shown here is derived from an EMBL/GenBank/DDBJ whole genome shotgun (WGS) entry which is preliminary data.</text>
</comment>